<dbReference type="Proteomes" id="UP001634007">
    <property type="component" value="Unassembled WGS sequence"/>
</dbReference>
<organism evidence="3 4">
    <name type="scientific">Eucalyptus globulus</name>
    <name type="common">Tasmanian blue gum</name>
    <dbReference type="NCBI Taxonomy" id="34317"/>
    <lineage>
        <taxon>Eukaryota</taxon>
        <taxon>Viridiplantae</taxon>
        <taxon>Streptophyta</taxon>
        <taxon>Embryophyta</taxon>
        <taxon>Tracheophyta</taxon>
        <taxon>Spermatophyta</taxon>
        <taxon>Magnoliopsida</taxon>
        <taxon>eudicotyledons</taxon>
        <taxon>Gunneridae</taxon>
        <taxon>Pentapetalae</taxon>
        <taxon>rosids</taxon>
        <taxon>malvids</taxon>
        <taxon>Myrtales</taxon>
        <taxon>Myrtaceae</taxon>
        <taxon>Myrtoideae</taxon>
        <taxon>Eucalypteae</taxon>
        <taxon>Eucalyptus</taxon>
    </lineage>
</organism>
<feature type="compositionally biased region" description="Polar residues" evidence="1">
    <location>
        <begin position="150"/>
        <end position="160"/>
    </location>
</feature>
<reference evidence="3 4" key="1">
    <citation type="submission" date="2024-11" db="EMBL/GenBank/DDBJ databases">
        <title>Chromosome-level genome assembly of Eucalyptus globulus Labill. provides insights into its genome evolution.</title>
        <authorList>
            <person name="Li X."/>
        </authorList>
    </citation>
    <scope>NUCLEOTIDE SEQUENCE [LARGE SCALE GENOMIC DNA]</scope>
    <source>
        <strain evidence="3">CL2024</strain>
        <tissue evidence="3">Fresh tender leaves</tissue>
    </source>
</reference>
<dbReference type="PANTHER" id="PTHR34794:SF1">
    <property type="entry name" value="OS10G0101800 PROTEIN"/>
    <property type="match status" value="1"/>
</dbReference>
<name>A0ABD3J5U9_EUCGL</name>
<feature type="region of interest" description="Disordered" evidence="1">
    <location>
        <begin position="1"/>
        <end position="33"/>
    </location>
</feature>
<evidence type="ECO:0000259" key="2">
    <source>
        <dbReference type="Pfam" id="PF05678"/>
    </source>
</evidence>
<feature type="domain" description="VQ" evidence="2">
    <location>
        <begin position="66"/>
        <end position="87"/>
    </location>
</feature>
<feature type="compositionally biased region" description="Polar residues" evidence="1">
    <location>
        <begin position="10"/>
        <end position="27"/>
    </location>
</feature>
<proteinExistence type="predicted"/>
<dbReference type="InterPro" id="IPR039610">
    <property type="entry name" value="VQ29"/>
</dbReference>
<dbReference type="PANTHER" id="PTHR34794">
    <property type="entry name" value="EXPRESSED PROTEIN"/>
    <property type="match status" value="1"/>
</dbReference>
<comment type="caution">
    <text evidence="3">The sequence shown here is derived from an EMBL/GenBank/DDBJ whole genome shotgun (WGS) entry which is preliminary data.</text>
</comment>
<keyword evidence="4" id="KW-1185">Reference proteome</keyword>
<dbReference type="AlphaFoldDB" id="A0ABD3J5U9"/>
<dbReference type="EMBL" id="JBJKBG010000009">
    <property type="protein sequence ID" value="KAL3721930.1"/>
    <property type="molecule type" value="Genomic_DNA"/>
</dbReference>
<accession>A0ABD3J5U9</accession>
<protein>
    <recommendedName>
        <fullName evidence="2">VQ domain-containing protein</fullName>
    </recommendedName>
</protein>
<evidence type="ECO:0000313" key="3">
    <source>
        <dbReference type="EMBL" id="KAL3721930.1"/>
    </source>
</evidence>
<dbReference type="Pfam" id="PF05678">
    <property type="entry name" value="VQ"/>
    <property type="match status" value="1"/>
</dbReference>
<dbReference type="InterPro" id="IPR008889">
    <property type="entry name" value="VQ"/>
</dbReference>
<feature type="region of interest" description="Disordered" evidence="1">
    <location>
        <begin position="143"/>
        <end position="163"/>
    </location>
</feature>
<sequence length="201" mass="21413">MEAHPLDSPPHSSNSLTENNAKQGQRPSSSRISSIYSLRKKMNAMAPKRPCEKMPIAPLPPVPKRVYTVDYADFKAVVQKLTGAPTTVAALALAPAPASLCMLPDAGRRLAAGATITIDEDDDESWPFSAGNPGLKSKAWMDHASEDSQEASTDQSSVTADSDPFGLSAVASSQGWRLADYQVLSPGTMAILEPINSILYD</sequence>
<evidence type="ECO:0000313" key="4">
    <source>
        <dbReference type="Proteomes" id="UP001634007"/>
    </source>
</evidence>
<gene>
    <name evidence="3" type="ORF">ACJRO7_034302</name>
</gene>
<evidence type="ECO:0000256" key="1">
    <source>
        <dbReference type="SAM" id="MobiDB-lite"/>
    </source>
</evidence>